<protein>
    <submittedName>
        <fullName evidence="1">Uncharacterized protein</fullName>
    </submittedName>
</protein>
<dbReference type="Proteomes" id="UP001364617">
    <property type="component" value="Unassembled WGS sequence"/>
</dbReference>
<keyword evidence="2" id="KW-1185">Reference proteome</keyword>
<organism evidence="1 2">
    <name type="scientific">Phoxinus phoxinus</name>
    <name type="common">Eurasian minnow</name>
    <dbReference type="NCBI Taxonomy" id="58324"/>
    <lineage>
        <taxon>Eukaryota</taxon>
        <taxon>Metazoa</taxon>
        <taxon>Chordata</taxon>
        <taxon>Craniata</taxon>
        <taxon>Vertebrata</taxon>
        <taxon>Euteleostomi</taxon>
        <taxon>Actinopterygii</taxon>
        <taxon>Neopterygii</taxon>
        <taxon>Teleostei</taxon>
        <taxon>Ostariophysi</taxon>
        <taxon>Cypriniformes</taxon>
        <taxon>Leuciscidae</taxon>
        <taxon>Phoxininae</taxon>
        <taxon>Phoxinus</taxon>
    </lineage>
</organism>
<reference evidence="1 2" key="1">
    <citation type="submission" date="2024-02" db="EMBL/GenBank/DDBJ databases">
        <title>Chromosome-level genome assembly of the Eurasian Minnow (Phoxinus phoxinus).</title>
        <authorList>
            <person name="Oriowo T.O."/>
            <person name="Martin S."/>
            <person name="Stange M."/>
            <person name="Chrysostomakis Y."/>
            <person name="Brown T."/>
            <person name="Winkler S."/>
            <person name="Kukowka S."/>
            <person name="Myers E.W."/>
            <person name="Bohne A."/>
        </authorList>
    </citation>
    <scope>NUCLEOTIDE SEQUENCE [LARGE SCALE GENOMIC DNA]</scope>
    <source>
        <strain evidence="1">ZFMK-TIS-60720</strain>
        <tissue evidence="1">Whole Organism</tissue>
    </source>
</reference>
<evidence type="ECO:0000313" key="1">
    <source>
        <dbReference type="EMBL" id="KAK7148560.1"/>
    </source>
</evidence>
<proteinExistence type="predicted"/>
<sequence length="94" mass="10515">MSATYHLASGISAVVLHFPGASVAQLSNWCLWRLVKLRHTLYLKLNRPLNRPFFRLSLRVDPHPLPAGAGHMLDLLDWPGPHPVLHTCSSPALY</sequence>
<dbReference type="EMBL" id="JAYKXH010000013">
    <property type="protein sequence ID" value="KAK7148560.1"/>
    <property type="molecule type" value="Genomic_DNA"/>
</dbReference>
<gene>
    <name evidence="1" type="ORF">R3I93_012787</name>
</gene>
<comment type="caution">
    <text evidence="1">The sequence shown here is derived from an EMBL/GenBank/DDBJ whole genome shotgun (WGS) entry which is preliminary data.</text>
</comment>
<evidence type="ECO:0000313" key="2">
    <source>
        <dbReference type="Proteomes" id="UP001364617"/>
    </source>
</evidence>
<dbReference type="AlphaFoldDB" id="A0AAN9H5F7"/>
<name>A0AAN9H5F7_9TELE</name>
<accession>A0AAN9H5F7</accession>